<dbReference type="EMBL" id="AGQV01000002">
    <property type="protein sequence ID" value="EHH68496.1"/>
    <property type="molecule type" value="Genomic_DNA"/>
</dbReference>
<dbReference type="AlphaFoldDB" id="G6XI56"/>
<comment type="caution">
    <text evidence="1">The sequence shown here is derived from an EMBL/GenBank/DDBJ whole genome shotgun (WGS) entry which is preliminary data.</text>
</comment>
<organism evidence="1 2">
    <name type="scientific">Gluconobacter morbifer G707</name>
    <dbReference type="NCBI Taxonomy" id="1088869"/>
    <lineage>
        <taxon>Bacteria</taxon>
        <taxon>Pseudomonadati</taxon>
        <taxon>Pseudomonadota</taxon>
        <taxon>Alphaproteobacteria</taxon>
        <taxon>Acetobacterales</taxon>
        <taxon>Acetobacteraceae</taxon>
        <taxon>Gluconobacter</taxon>
    </lineage>
</organism>
<evidence type="ECO:0000313" key="1">
    <source>
        <dbReference type="EMBL" id="EHH68496.1"/>
    </source>
</evidence>
<accession>G6XI56</accession>
<name>G6XI56_9PROT</name>
<keyword evidence="2" id="KW-1185">Reference proteome</keyword>
<dbReference type="Proteomes" id="UP000004949">
    <property type="component" value="Unassembled WGS sequence"/>
</dbReference>
<protein>
    <submittedName>
        <fullName evidence="1">Uncharacterized protein</fullName>
    </submittedName>
</protein>
<evidence type="ECO:0000313" key="2">
    <source>
        <dbReference type="Proteomes" id="UP000004949"/>
    </source>
</evidence>
<reference evidence="1 2" key="1">
    <citation type="submission" date="2011-10" db="EMBL/GenBank/DDBJ databases">
        <title>Genome sequence of Gluconobacter morbifer G707, isolated from Drosophila gut.</title>
        <authorList>
            <person name="Lee W.-J."/>
            <person name="Kim E.-K."/>
        </authorList>
    </citation>
    <scope>NUCLEOTIDE SEQUENCE [LARGE SCALE GENOMIC DNA]</scope>
    <source>
        <strain evidence="1 2">G707</strain>
    </source>
</reference>
<gene>
    <name evidence="1" type="ORF">GMO_12660</name>
</gene>
<sequence length="53" mass="6055">MPAGRLIGGLPFRRQGRTRMMQVMREKATVLRAREAAFCPKNIEQLRIIISEG</sequence>
<proteinExistence type="predicted"/>